<evidence type="ECO:0000313" key="2">
    <source>
        <dbReference type="Proteomes" id="UP001055439"/>
    </source>
</evidence>
<sequence length="114" mass="12972">MHPNNANSSFIYTSPPWSLPIRHRATRVLDINHAVLVRVPRSLRGMEVVSSQSPDAAGHQVVRQCAVYHPDLWGDYFITHQPCSDETQARFSSKSHFNLDAVIYVVSELFVMHE</sequence>
<name>A0A9E7H2S6_9LILI</name>
<organism evidence="1 2">
    <name type="scientific">Musa troglodytarum</name>
    <name type="common">fe'i banana</name>
    <dbReference type="NCBI Taxonomy" id="320322"/>
    <lineage>
        <taxon>Eukaryota</taxon>
        <taxon>Viridiplantae</taxon>
        <taxon>Streptophyta</taxon>
        <taxon>Embryophyta</taxon>
        <taxon>Tracheophyta</taxon>
        <taxon>Spermatophyta</taxon>
        <taxon>Magnoliopsida</taxon>
        <taxon>Liliopsida</taxon>
        <taxon>Zingiberales</taxon>
        <taxon>Musaceae</taxon>
        <taxon>Musa</taxon>
    </lineage>
</organism>
<reference evidence="1" key="1">
    <citation type="submission" date="2022-05" db="EMBL/GenBank/DDBJ databases">
        <title>The Musa troglodytarum L. genome provides insights into the mechanism of non-climacteric behaviour and enrichment of carotenoids.</title>
        <authorList>
            <person name="Wang J."/>
        </authorList>
    </citation>
    <scope>NUCLEOTIDE SEQUENCE</scope>
    <source>
        <tissue evidence="1">Leaf</tissue>
    </source>
</reference>
<dbReference type="EMBL" id="CP097510">
    <property type="protein sequence ID" value="URE25650.1"/>
    <property type="molecule type" value="Genomic_DNA"/>
</dbReference>
<gene>
    <name evidence="1" type="ORF">MUK42_14701</name>
</gene>
<evidence type="ECO:0000313" key="1">
    <source>
        <dbReference type="EMBL" id="URE25650.1"/>
    </source>
</evidence>
<dbReference type="AlphaFoldDB" id="A0A9E7H2S6"/>
<accession>A0A9E7H2S6</accession>
<keyword evidence="2" id="KW-1185">Reference proteome</keyword>
<proteinExistence type="predicted"/>
<dbReference type="Proteomes" id="UP001055439">
    <property type="component" value="Chromosome 8"/>
</dbReference>
<protein>
    <submittedName>
        <fullName evidence="1">Uncharacterized protein</fullName>
    </submittedName>
</protein>